<dbReference type="AlphaFoldDB" id="A0A1X7E2U3"/>
<evidence type="ECO:0000256" key="10">
    <source>
        <dbReference type="PROSITE-ProRule" id="PRU01360"/>
    </source>
</evidence>
<comment type="subcellular location">
    <subcellularLocation>
        <location evidence="1 10">Cell outer membrane</location>
        <topology evidence="1 10">Multi-pass membrane protein</topology>
    </subcellularLocation>
</comment>
<dbReference type="PROSITE" id="PS52016">
    <property type="entry name" value="TONB_DEPENDENT_REC_3"/>
    <property type="match status" value="1"/>
</dbReference>
<feature type="signal peptide" evidence="13">
    <location>
        <begin position="1"/>
        <end position="34"/>
    </location>
</feature>
<evidence type="ECO:0000259" key="14">
    <source>
        <dbReference type="Pfam" id="PF00593"/>
    </source>
</evidence>
<dbReference type="InterPro" id="IPR037066">
    <property type="entry name" value="Plug_dom_sf"/>
</dbReference>
<keyword evidence="3 10" id="KW-0813">Transport</keyword>
<reference evidence="17" key="1">
    <citation type="submission" date="2017-04" db="EMBL/GenBank/DDBJ databases">
        <authorList>
            <person name="Varghese N."/>
            <person name="Submissions S."/>
        </authorList>
    </citation>
    <scope>NUCLEOTIDE SEQUENCE [LARGE SCALE GENOMIC DNA]</scope>
    <source>
        <strain evidence="17">Ballard 720</strain>
    </source>
</reference>
<dbReference type="Pfam" id="PF07715">
    <property type="entry name" value="Plug"/>
    <property type="match status" value="1"/>
</dbReference>
<sequence length="800" mass="85117">MSRKKRRVLRPAFGRAARGALASLPLAAWIPAQAQTPAAAAASASAATATAPAVSPAGTRSTPPPQSATAGEPPAAAAASTRLQPIVVVGTTPLLGIGTPLAQVPANVQTVRARDLERQHRQTLAEYFEKNLPSVDINEAQGNPYQIDVNYRGFTASPLVGTPQGLSVFLDGVRVNEPFGDVVNWDLIPEAAIDQMQLIPGSNPTYGLNTLGGALAITTKNGKTSPGGEAEVSIGSRGRKTAQIEQGGTIGSNLDYYFTANAANDNGWADHNSSRVRQAFGKLRYTDADTTLSLSAGGADNTLEGSQTLPRSFLDNPGQAYTFPDRNENSVGYLTLSGEHAINDHIQLSGNAYYRHYRNRNLSSNTNEEYGTVDATTGDIDTVQGTNERSEVSTDSYGASLQMTVLGNVAGHDNQLVAGVAADIANSRYTAASQDAFFTASRATIGVGDFTQKTDAKTRSANYGIYLSDTLSLTKQWTLTLAGRYNWSSASIGDASGTQPALDGRHVFSRFNPAVGLNWNPTNALTVYATYNEGMRAPTAIELACADPNAPCSLPNDFLADPALKPVVSKTFELGARGRLGAATTWSAAVYSTTLVDDIQFIGSAGSSQGYFQNVGKTRRQGVELAGRTKFGPLAVGASYSYVDATYRTSWTENSASNSSADANGDITVKRGDHIPGIPAHTIKVRFDYDVTPKWDIGSNLTYRSSIFARGDENNEDVNGKLAGYFLIDLDTTYHVTKQLQVFARVTNLLDKRYASFGVLGSNVFTGPGHTFDGANPVNEQFVGVGAPRGFWLGMRYAWN</sequence>
<keyword evidence="6 11" id="KW-0798">TonB box</keyword>
<gene>
    <name evidence="16" type="ORF">SAMN06295900_104356</name>
</gene>
<keyword evidence="17" id="KW-1185">Reference proteome</keyword>
<dbReference type="PANTHER" id="PTHR30069">
    <property type="entry name" value="TONB-DEPENDENT OUTER MEMBRANE RECEPTOR"/>
    <property type="match status" value="1"/>
</dbReference>
<evidence type="ECO:0000256" key="13">
    <source>
        <dbReference type="SAM" id="SignalP"/>
    </source>
</evidence>
<organism evidence="16 17">
    <name type="scientific">Trinickia caryophylli</name>
    <name type="common">Paraburkholderia caryophylli</name>
    <dbReference type="NCBI Taxonomy" id="28094"/>
    <lineage>
        <taxon>Bacteria</taxon>
        <taxon>Pseudomonadati</taxon>
        <taxon>Pseudomonadota</taxon>
        <taxon>Betaproteobacteria</taxon>
        <taxon>Burkholderiales</taxon>
        <taxon>Burkholderiaceae</taxon>
        <taxon>Trinickia</taxon>
    </lineage>
</organism>
<feature type="domain" description="TonB-dependent receptor-like beta-barrel" evidence="14">
    <location>
        <begin position="283"/>
        <end position="749"/>
    </location>
</feature>
<evidence type="ECO:0000313" key="17">
    <source>
        <dbReference type="Proteomes" id="UP000192911"/>
    </source>
</evidence>
<dbReference type="InterPro" id="IPR012910">
    <property type="entry name" value="Plug_dom"/>
</dbReference>
<dbReference type="Gene3D" id="2.40.170.20">
    <property type="entry name" value="TonB-dependent receptor, beta-barrel domain"/>
    <property type="match status" value="1"/>
</dbReference>
<evidence type="ECO:0000259" key="15">
    <source>
        <dbReference type="Pfam" id="PF07715"/>
    </source>
</evidence>
<evidence type="ECO:0000256" key="12">
    <source>
        <dbReference type="SAM" id="MobiDB-lite"/>
    </source>
</evidence>
<evidence type="ECO:0000256" key="4">
    <source>
        <dbReference type="ARBA" id="ARBA00022452"/>
    </source>
</evidence>
<keyword evidence="5 10" id="KW-0812">Transmembrane</keyword>
<dbReference type="InterPro" id="IPR000531">
    <property type="entry name" value="Beta-barrel_TonB"/>
</dbReference>
<dbReference type="PANTHER" id="PTHR30069:SF39">
    <property type="entry name" value="BLL6183 PROTEIN"/>
    <property type="match status" value="1"/>
</dbReference>
<feature type="domain" description="TonB-dependent receptor plug" evidence="15">
    <location>
        <begin position="101"/>
        <end position="214"/>
    </location>
</feature>
<keyword evidence="8 16" id="KW-0675">Receptor</keyword>
<evidence type="ECO:0000256" key="7">
    <source>
        <dbReference type="ARBA" id="ARBA00023136"/>
    </source>
</evidence>
<dbReference type="RefSeq" id="WP_085227153.1">
    <property type="nucleotide sequence ID" value="NZ_BSQD01000005.1"/>
</dbReference>
<dbReference type="Pfam" id="PF00593">
    <property type="entry name" value="TonB_dep_Rec_b-barrel"/>
    <property type="match status" value="1"/>
</dbReference>
<dbReference type="Gene3D" id="2.170.130.10">
    <property type="entry name" value="TonB-dependent receptor, plug domain"/>
    <property type="match status" value="1"/>
</dbReference>
<keyword evidence="7 10" id="KW-0472">Membrane</keyword>
<evidence type="ECO:0000256" key="6">
    <source>
        <dbReference type="ARBA" id="ARBA00023077"/>
    </source>
</evidence>
<evidence type="ECO:0000256" key="5">
    <source>
        <dbReference type="ARBA" id="ARBA00022692"/>
    </source>
</evidence>
<evidence type="ECO:0000256" key="2">
    <source>
        <dbReference type="ARBA" id="ARBA00009810"/>
    </source>
</evidence>
<accession>A0A1X7E2U3</accession>
<keyword evidence="4 10" id="KW-1134">Transmembrane beta strand</keyword>
<feature type="region of interest" description="Disordered" evidence="12">
    <location>
        <begin position="50"/>
        <end position="77"/>
    </location>
</feature>
<comment type="similarity">
    <text evidence="2 10 11">Belongs to the TonB-dependent receptor family.</text>
</comment>
<proteinExistence type="inferred from homology"/>
<dbReference type="InterPro" id="IPR036942">
    <property type="entry name" value="Beta-barrel_TonB_sf"/>
</dbReference>
<evidence type="ECO:0000256" key="11">
    <source>
        <dbReference type="RuleBase" id="RU003357"/>
    </source>
</evidence>
<keyword evidence="9 10" id="KW-0998">Cell outer membrane</keyword>
<dbReference type="GeneID" id="95551589"/>
<dbReference type="Proteomes" id="UP000192911">
    <property type="component" value="Unassembled WGS sequence"/>
</dbReference>
<dbReference type="GO" id="GO:0009279">
    <property type="term" value="C:cell outer membrane"/>
    <property type="evidence" value="ECO:0007669"/>
    <property type="project" value="UniProtKB-SubCell"/>
</dbReference>
<dbReference type="OrthoDB" id="98353at2"/>
<keyword evidence="13" id="KW-0732">Signal</keyword>
<dbReference type="SUPFAM" id="SSF56935">
    <property type="entry name" value="Porins"/>
    <property type="match status" value="1"/>
</dbReference>
<dbReference type="GO" id="GO:0044718">
    <property type="term" value="P:siderophore transmembrane transport"/>
    <property type="evidence" value="ECO:0007669"/>
    <property type="project" value="TreeGrafter"/>
</dbReference>
<feature type="chain" id="PRO_5012010430" evidence="13">
    <location>
        <begin position="35"/>
        <end position="800"/>
    </location>
</feature>
<dbReference type="EMBL" id="FXAH01000004">
    <property type="protein sequence ID" value="SMF25843.1"/>
    <property type="molecule type" value="Genomic_DNA"/>
</dbReference>
<evidence type="ECO:0000256" key="3">
    <source>
        <dbReference type="ARBA" id="ARBA00022448"/>
    </source>
</evidence>
<evidence type="ECO:0000256" key="8">
    <source>
        <dbReference type="ARBA" id="ARBA00023170"/>
    </source>
</evidence>
<name>A0A1X7E2U3_TRICW</name>
<dbReference type="GO" id="GO:0015344">
    <property type="term" value="F:siderophore uptake transmembrane transporter activity"/>
    <property type="evidence" value="ECO:0007669"/>
    <property type="project" value="TreeGrafter"/>
</dbReference>
<dbReference type="InterPro" id="IPR039426">
    <property type="entry name" value="TonB-dep_rcpt-like"/>
</dbReference>
<evidence type="ECO:0000256" key="9">
    <source>
        <dbReference type="ARBA" id="ARBA00023237"/>
    </source>
</evidence>
<evidence type="ECO:0000313" key="16">
    <source>
        <dbReference type="EMBL" id="SMF25843.1"/>
    </source>
</evidence>
<dbReference type="CDD" id="cd01347">
    <property type="entry name" value="ligand_gated_channel"/>
    <property type="match status" value="1"/>
</dbReference>
<evidence type="ECO:0000256" key="1">
    <source>
        <dbReference type="ARBA" id="ARBA00004571"/>
    </source>
</evidence>
<feature type="compositionally biased region" description="Low complexity" evidence="12">
    <location>
        <begin position="67"/>
        <end position="77"/>
    </location>
</feature>
<protein>
    <submittedName>
        <fullName evidence="16">Outer membrane receptor proteins, mostly Fe transport</fullName>
    </submittedName>
</protein>
<dbReference type="STRING" id="28094.SAMN06295900_104356"/>